<protein>
    <submittedName>
        <fullName evidence="2">Uncharacterized protein</fullName>
    </submittedName>
</protein>
<accession>A0ABR7BUI7</accession>
<comment type="caution">
    <text evidence="2">The sequence shown here is derived from an EMBL/GenBank/DDBJ whole genome shotgun (WGS) entry which is preliminary data.</text>
</comment>
<dbReference type="Gene3D" id="3.40.50.300">
    <property type="entry name" value="P-loop containing nucleotide triphosphate hydrolases"/>
    <property type="match status" value="1"/>
</dbReference>
<sequence>MLFLLTGDVQIGKTRWLGALADELAGEGVAVAGVLAPGVWRERAPHEASGERGLAGEGRFEKLGIDNVLLPAGERVAFARRRDLALAEGSFDPTSQSAAAQLAWEISDDAIARVNAHFDALARGDARRTHPENPENPESPESPARMFHVKHSFAQTDVSRETFRAGETRPGLLVVDELGRLELMRDGGLTAATALLERGPASGFPHALAVVRDWLCPCAEERFAAAWGGAEVLAPDERARALVRAACGLSA</sequence>
<dbReference type="InterPro" id="IPR027417">
    <property type="entry name" value="P-loop_NTPase"/>
</dbReference>
<dbReference type="EMBL" id="JACOOA010000006">
    <property type="protein sequence ID" value="MBC5585264.1"/>
    <property type="molecule type" value="Genomic_DNA"/>
</dbReference>
<evidence type="ECO:0000313" key="3">
    <source>
        <dbReference type="Proteomes" id="UP000622448"/>
    </source>
</evidence>
<dbReference type="RefSeq" id="WP_186939377.1">
    <property type="nucleotide sequence ID" value="NZ_JACOOA010000006.1"/>
</dbReference>
<keyword evidence="3" id="KW-1185">Reference proteome</keyword>
<feature type="compositionally biased region" description="Basic and acidic residues" evidence="1">
    <location>
        <begin position="124"/>
        <end position="133"/>
    </location>
</feature>
<name>A0ABR7BUI7_9ACTN</name>
<reference evidence="2 3" key="1">
    <citation type="submission" date="2020-08" db="EMBL/GenBank/DDBJ databases">
        <title>Genome public.</title>
        <authorList>
            <person name="Liu C."/>
            <person name="Sun Q."/>
        </authorList>
    </citation>
    <scope>NUCLEOTIDE SEQUENCE [LARGE SCALE GENOMIC DNA]</scope>
    <source>
        <strain evidence="2 3">NSJ-70</strain>
    </source>
</reference>
<organism evidence="2 3">
    <name type="scientific">Eggerthella hominis</name>
    <dbReference type="NCBI Taxonomy" id="2763043"/>
    <lineage>
        <taxon>Bacteria</taxon>
        <taxon>Bacillati</taxon>
        <taxon>Actinomycetota</taxon>
        <taxon>Coriobacteriia</taxon>
        <taxon>Eggerthellales</taxon>
        <taxon>Eggerthellaceae</taxon>
        <taxon>Eggerthella</taxon>
    </lineage>
</organism>
<gene>
    <name evidence="2" type="ORF">H8S61_13805</name>
</gene>
<evidence type="ECO:0000256" key="1">
    <source>
        <dbReference type="SAM" id="MobiDB-lite"/>
    </source>
</evidence>
<evidence type="ECO:0000313" key="2">
    <source>
        <dbReference type="EMBL" id="MBC5585264.1"/>
    </source>
</evidence>
<dbReference type="Proteomes" id="UP000622448">
    <property type="component" value="Unassembled WGS sequence"/>
</dbReference>
<feature type="region of interest" description="Disordered" evidence="1">
    <location>
        <begin position="124"/>
        <end position="144"/>
    </location>
</feature>
<proteinExistence type="predicted"/>